<dbReference type="PANTHER" id="PTHR46874">
    <property type="entry name" value="TUMOR NECROSIS FACTOR RECEPTOR SUPERFAMILY MEMBER 6"/>
    <property type="match status" value="1"/>
</dbReference>
<sequence length="287" mass="32280">HLVVKYSYIYIYNFLVLSKASGFVVPSSSQCVDGTYKHDGRDCCLCAAGLYLVEHCTKTLEYGKCEACKVDTYSSEPTSQMSCEPCRSCSQPNDNLEEDEPCTPARNRKCRCRKDHYCSSKLEICRLCNPCSICEPEGIKVACTANNDTVCNERAPGIVLNFVVIIFRFFSEVELYPHLPDIAAIIGWKDMKDIAIASGIREVTIENVQLNHQNDHEEQTQELLNHFRQMHSQEAAKKLIELLKTKGKNDKAVRVESLLLALAARASGCLQDVPSLEVKTLKLHECY</sequence>
<keyword evidence="10" id="KW-1185">Reference proteome</keyword>
<accession>A0A3B5KKI7</accession>
<dbReference type="GO" id="GO:0006924">
    <property type="term" value="P:activation-induced cell death of T cells"/>
    <property type="evidence" value="ECO:0007669"/>
    <property type="project" value="TreeGrafter"/>
</dbReference>
<proteinExistence type="predicted"/>
<dbReference type="PANTHER" id="PTHR46874:SF1">
    <property type="entry name" value="TUMOR NECROSIS FACTOR RECEPTOR SUPERFAMILY MEMBER 6"/>
    <property type="match status" value="1"/>
</dbReference>
<dbReference type="PROSITE" id="PS50017">
    <property type="entry name" value="DEATH_DOMAIN"/>
    <property type="match status" value="1"/>
</dbReference>
<dbReference type="GO" id="GO:0097527">
    <property type="term" value="P:necroptotic signaling pathway"/>
    <property type="evidence" value="ECO:0007669"/>
    <property type="project" value="TreeGrafter"/>
</dbReference>
<feature type="domain" description="TNFR-Cys" evidence="8">
    <location>
        <begin position="111"/>
        <end position="151"/>
    </location>
</feature>
<dbReference type="Pfam" id="PF00531">
    <property type="entry name" value="Death"/>
    <property type="match status" value="1"/>
</dbReference>
<reference evidence="9" key="3">
    <citation type="submission" date="2025-09" db="UniProtKB">
        <authorList>
            <consortium name="Ensembl"/>
        </authorList>
    </citation>
    <scope>IDENTIFICATION</scope>
</reference>
<dbReference type="OMA" id="RNTKNGR"/>
<dbReference type="GO" id="GO:0043066">
    <property type="term" value="P:negative regulation of apoptotic process"/>
    <property type="evidence" value="ECO:0007669"/>
    <property type="project" value="TreeGrafter"/>
</dbReference>
<reference evidence="9" key="2">
    <citation type="submission" date="2025-08" db="UniProtKB">
        <authorList>
            <consortium name="Ensembl"/>
        </authorList>
    </citation>
    <scope>IDENTIFICATION</scope>
</reference>
<protein>
    <submittedName>
        <fullName evidence="9">Uncharacterized protein</fullName>
    </submittedName>
</protein>
<dbReference type="Pfam" id="PF00020">
    <property type="entry name" value="TNFR_c6"/>
    <property type="match status" value="2"/>
</dbReference>
<dbReference type="GO" id="GO:0097192">
    <property type="term" value="P:extrinsic apoptotic signaling pathway in absence of ligand"/>
    <property type="evidence" value="ECO:0007669"/>
    <property type="project" value="TreeGrafter"/>
</dbReference>
<dbReference type="Gene3D" id="2.10.50.10">
    <property type="entry name" value="Tumor Necrosis Factor Receptor, subunit A, domain 2"/>
    <property type="match status" value="2"/>
</dbReference>
<keyword evidence="3" id="KW-0677">Repeat</keyword>
<name>A0A3B5KKI7_TAKRU</name>
<dbReference type="GO" id="GO:0005031">
    <property type="term" value="F:tumor necrosis factor receptor activity"/>
    <property type="evidence" value="ECO:0007669"/>
    <property type="project" value="TreeGrafter"/>
</dbReference>
<dbReference type="InterPro" id="IPR011029">
    <property type="entry name" value="DEATH-like_dom_sf"/>
</dbReference>
<dbReference type="InterPro" id="IPR001368">
    <property type="entry name" value="TNFR/NGFR_Cys_rich_reg"/>
</dbReference>
<feature type="repeat" description="TNFR-Cys" evidence="6">
    <location>
        <begin position="67"/>
        <end position="110"/>
    </location>
</feature>
<evidence type="ECO:0000256" key="4">
    <source>
        <dbReference type="ARBA" id="ARBA00023157"/>
    </source>
</evidence>
<evidence type="ECO:0000256" key="6">
    <source>
        <dbReference type="PROSITE-ProRule" id="PRU00206"/>
    </source>
</evidence>
<organism evidence="9 10">
    <name type="scientific">Takifugu rubripes</name>
    <name type="common">Japanese pufferfish</name>
    <name type="synonym">Fugu rubripes</name>
    <dbReference type="NCBI Taxonomy" id="31033"/>
    <lineage>
        <taxon>Eukaryota</taxon>
        <taxon>Metazoa</taxon>
        <taxon>Chordata</taxon>
        <taxon>Craniata</taxon>
        <taxon>Vertebrata</taxon>
        <taxon>Euteleostomi</taxon>
        <taxon>Actinopterygii</taxon>
        <taxon>Neopterygii</taxon>
        <taxon>Teleostei</taxon>
        <taxon>Neoteleostei</taxon>
        <taxon>Acanthomorphata</taxon>
        <taxon>Eupercaria</taxon>
        <taxon>Tetraodontiformes</taxon>
        <taxon>Tetradontoidea</taxon>
        <taxon>Tetraodontidae</taxon>
        <taxon>Takifugu</taxon>
    </lineage>
</organism>
<dbReference type="SUPFAM" id="SSF57586">
    <property type="entry name" value="TNF receptor-like"/>
    <property type="match status" value="2"/>
</dbReference>
<dbReference type="GO" id="GO:0032872">
    <property type="term" value="P:regulation of stress-activated MAPK cascade"/>
    <property type="evidence" value="ECO:0007669"/>
    <property type="project" value="TreeGrafter"/>
</dbReference>
<dbReference type="GO" id="GO:0097049">
    <property type="term" value="P:motor neuron apoptotic process"/>
    <property type="evidence" value="ECO:0007669"/>
    <property type="project" value="TreeGrafter"/>
</dbReference>
<dbReference type="STRING" id="31033.ENSTRUP00000055918"/>
<evidence type="ECO:0000256" key="3">
    <source>
        <dbReference type="ARBA" id="ARBA00022737"/>
    </source>
</evidence>
<feature type="domain" description="Death" evidence="7">
    <location>
        <begin position="190"/>
        <end position="259"/>
    </location>
</feature>
<dbReference type="InParanoid" id="A0A3B5KKI7"/>
<dbReference type="GO" id="GO:0031265">
    <property type="term" value="C:CD95 death-inducing signaling complex"/>
    <property type="evidence" value="ECO:0007669"/>
    <property type="project" value="TreeGrafter"/>
</dbReference>
<feature type="repeat" description="TNFR-Cys" evidence="6">
    <location>
        <begin position="111"/>
        <end position="151"/>
    </location>
</feature>
<reference evidence="9 10" key="1">
    <citation type="journal article" date="2011" name="Genome Biol. Evol.">
        <title>Integration of the genetic map and genome assembly of fugu facilitates insights into distinct features of genome evolution in teleosts and mammals.</title>
        <authorList>
            <person name="Kai W."/>
            <person name="Kikuchi K."/>
            <person name="Tohari S."/>
            <person name="Chew A.K."/>
            <person name="Tay A."/>
            <person name="Fujiwara A."/>
            <person name="Hosoya S."/>
            <person name="Suetake H."/>
            <person name="Naruse K."/>
            <person name="Brenner S."/>
            <person name="Suzuki Y."/>
            <person name="Venkatesh B."/>
        </authorList>
    </citation>
    <scope>NUCLEOTIDE SEQUENCE [LARGE SCALE GENOMIC DNA]</scope>
</reference>
<keyword evidence="4 6" id="KW-1015">Disulfide bond</keyword>
<keyword evidence="1" id="KW-0053">Apoptosis</keyword>
<comment type="caution">
    <text evidence="6">Lacks conserved residue(s) required for the propagation of feature annotation.</text>
</comment>
<keyword evidence="5" id="KW-0325">Glycoprotein</keyword>
<dbReference type="SMART" id="SM00208">
    <property type="entry name" value="TNFR"/>
    <property type="match status" value="3"/>
</dbReference>
<dbReference type="Gene3D" id="1.10.533.10">
    <property type="entry name" value="Death Domain, Fas"/>
    <property type="match status" value="1"/>
</dbReference>
<dbReference type="Ensembl" id="ENSTRUT00000057541.2">
    <property type="protein sequence ID" value="ENSTRUP00000055918.2"/>
    <property type="gene ID" value="ENSTRUG00000023728.2"/>
</dbReference>
<evidence type="ECO:0000259" key="7">
    <source>
        <dbReference type="PROSITE" id="PS50017"/>
    </source>
</evidence>
<dbReference type="InterPro" id="IPR000488">
    <property type="entry name" value="Death_dom"/>
</dbReference>
<feature type="disulfide bond" evidence="6">
    <location>
        <begin position="68"/>
        <end position="83"/>
    </location>
</feature>
<dbReference type="SUPFAM" id="SSF47986">
    <property type="entry name" value="DEATH domain"/>
    <property type="match status" value="1"/>
</dbReference>
<keyword evidence="2" id="KW-0732">Signal</keyword>
<dbReference type="Proteomes" id="UP000005226">
    <property type="component" value="Chromosome 4"/>
</dbReference>
<dbReference type="AlphaFoldDB" id="A0A3B5KKI7"/>
<evidence type="ECO:0000256" key="2">
    <source>
        <dbReference type="ARBA" id="ARBA00022729"/>
    </source>
</evidence>
<dbReference type="GO" id="GO:0045121">
    <property type="term" value="C:membrane raft"/>
    <property type="evidence" value="ECO:0007669"/>
    <property type="project" value="TreeGrafter"/>
</dbReference>
<feature type="domain" description="TNFR-Cys" evidence="8">
    <location>
        <begin position="67"/>
        <end position="110"/>
    </location>
</feature>
<dbReference type="PROSITE" id="PS50050">
    <property type="entry name" value="TNFR_NGFR_2"/>
    <property type="match status" value="2"/>
</dbReference>
<dbReference type="GO" id="GO:0009897">
    <property type="term" value="C:external side of plasma membrane"/>
    <property type="evidence" value="ECO:0007669"/>
    <property type="project" value="TreeGrafter"/>
</dbReference>
<evidence type="ECO:0000313" key="9">
    <source>
        <dbReference type="Ensembl" id="ENSTRUP00000055918.2"/>
    </source>
</evidence>
<dbReference type="GeneTree" id="ENSGT00530000067963"/>
<evidence type="ECO:0000259" key="8">
    <source>
        <dbReference type="PROSITE" id="PS50050"/>
    </source>
</evidence>
<evidence type="ECO:0000256" key="1">
    <source>
        <dbReference type="ARBA" id="ARBA00022703"/>
    </source>
</evidence>
<evidence type="ECO:0000256" key="5">
    <source>
        <dbReference type="ARBA" id="ARBA00023180"/>
    </source>
</evidence>
<evidence type="ECO:0000313" key="10">
    <source>
        <dbReference type="Proteomes" id="UP000005226"/>
    </source>
</evidence>